<evidence type="ECO:0000259" key="12">
    <source>
        <dbReference type="SMART" id="SM00642"/>
    </source>
</evidence>
<evidence type="ECO:0000256" key="6">
    <source>
        <dbReference type="ARBA" id="ARBA00022676"/>
    </source>
</evidence>
<dbReference type="InterPro" id="IPR004193">
    <property type="entry name" value="Glyco_hydro_13_N"/>
</dbReference>
<dbReference type="Pfam" id="PF02806">
    <property type="entry name" value="Alpha-amylase_C"/>
    <property type="match status" value="1"/>
</dbReference>
<evidence type="ECO:0000313" key="13">
    <source>
        <dbReference type="EMBL" id="SFN48798.1"/>
    </source>
</evidence>
<dbReference type="EC" id="2.4.1.18" evidence="10"/>
<dbReference type="NCBIfam" id="TIGR01515">
    <property type="entry name" value="branching_enzym"/>
    <property type="match status" value="1"/>
</dbReference>
<evidence type="ECO:0000256" key="11">
    <source>
        <dbReference type="PIRSR" id="PIRSR000463-1"/>
    </source>
</evidence>
<proteinExistence type="inferred from homology"/>
<evidence type="ECO:0000256" key="3">
    <source>
        <dbReference type="ARBA" id="ARBA00004964"/>
    </source>
</evidence>
<dbReference type="AlphaFoldDB" id="A0A1I4ZEZ9"/>
<dbReference type="CDD" id="cd02855">
    <property type="entry name" value="E_set_GBE_prok_N"/>
    <property type="match status" value="1"/>
</dbReference>
<dbReference type="InterPro" id="IPR006048">
    <property type="entry name" value="A-amylase/branching_C"/>
</dbReference>
<dbReference type="STRING" id="29536.FLB_00450"/>
<dbReference type="GO" id="GO:0004553">
    <property type="term" value="F:hydrolase activity, hydrolyzing O-glycosyl compounds"/>
    <property type="evidence" value="ECO:0007669"/>
    <property type="project" value="InterPro"/>
</dbReference>
<dbReference type="SUPFAM" id="SSF51011">
    <property type="entry name" value="Glycosyl hydrolase domain"/>
    <property type="match status" value="1"/>
</dbReference>
<evidence type="ECO:0000256" key="4">
    <source>
        <dbReference type="ARBA" id="ARBA00009000"/>
    </source>
</evidence>
<comment type="similarity">
    <text evidence="4 10">Belongs to the glycosyl hydrolase 13 family. GlgB subfamily.</text>
</comment>
<dbReference type="SMART" id="SM00642">
    <property type="entry name" value="Aamy"/>
    <property type="match status" value="1"/>
</dbReference>
<keyword evidence="7 10" id="KW-0808">Transferase</keyword>
<dbReference type="PANTHER" id="PTHR43651:SF3">
    <property type="entry name" value="1,4-ALPHA-GLUCAN-BRANCHING ENZYME"/>
    <property type="match status" value="1"/>
</dbReference>
<comment type="function">
    <text evidence="2 10">Catalyzes the formation of the alpha-1,6-glucosidic linkages in glycogen by scission of a 1,4-alpha-linked oligosaccharide from growing alpha-1,4-glucan chains and the subsequent attachment of the oligosaccharide to the alpha-1,6 position.</text>
</comment>
<dbReference type="FunFam" id="3.20.20.80:FF:000003">
    <property type="entry name" value="1,4-alpha-glucan branching enzyme GlgB"/>
    <property type="match status" value="1"/>
</dbReference>
<keyword evidence="5 10" id="KW-0321">Glycogen metabolism</keyword>
<dbReference type="RefSeq" id="WP_024982546.1">
    <property type="nucleotide sequence ID" value="NZ_CBCRUM010000024.1"/>
</dbReference>
<dbReference type="GO" id="GO:0005978">
    <property type="term" value="P:glycogen biosynthetic process"/>
    <property type="evidence" value="ECO:0007669"/>
    <property type="project" value="UniProtKB-UniRule"/>
</dbReference>
<dbReference type="SUPFAM" id="SSF51445">
    <property type="entry name" value="(Trans)glycosidases"/>
    <property type="match status" value="1"/>
</dbReference>
<dbReference type="CDD" id="cd11322">
    <property type="entry name" value="AmyAc_Glg_BE"/>
    <property type="match status" value="1"/>
</dbReference>
<dbReference type="InterPro" id="IPR014756">
    <property type="entry name" value="Ig_E-set"/>
</dbReference>
<dbReference type="InterPro" id="IPR013780">
    <property type="entry name" value="Glyco_hydro_b"/>
</dbReference>
<evidence type="ECO:0000256" key="5">
    <source>
        <dbReference type="ARBA" id="ARBA00022600"/>
    </source>
</evidence>
<dbReference type="Gene3D" id="3.20.20.80">
    <property type="entry name" value="Glycosidases"/>
    <property type="match status" value="1"/>
</dbReference>
<organism evidence="13 14">
    <name type="scientific">Flavobacterium succinicans</name>
    <dbReference type="NCBI Taxonomy" id="29536"/>
    <lineage>
        <taxon>Bacteria</taxon>
        <taxon>Pseudomonadati</taxon>
        <taxon>Bacteroidota</taxon>
        <taxon>Flavobacteriia</taxon>
        <taxon>Flavobacteriales</taxon>
        <taxon>Flavobacteriaceae</taxon>
        <taxon>Flavobacterium</taxon>
    </lineage>
</organism>
<dbReference type="FunFam" id="2.60.40.10:FF:000169">
    <property type="entry name" value="1,4-alpha-glucan branching enzyme GlgB"/>
    <property type="match status" value="1"/>
</dbReference>
<keyword evidence="9 10" id="KW-0119">Carbohydrate metabolism</keyword>
<dbReference type="InterPro" id="IPR044143">
    <property type="entry name" value="GlgB_N_E_set_prok"/>
</dbReference>
<dbReference type="EMBL" id="FOUT01000015">
    <property type="protein sequence ID" value="SFN48798.1"/>
    <property type="molecule type" value="Genomic_DNA"/>
</dbReference>
<keyword evidence="8 10" id="KW-0320">Glycogen biosynthesis</keyword>
<evidence type="ECO:0000256" key="10">
    <source>
        <dbReference type="HAMAP-Rule" id="MF_00685"/>
    </source>
</evidence>
<comment type="catalytic activity">
    <reaction evidence="1 10">
        <text>Transfers a segment of a (1-&gt;4)-alpha-D-glucan chain to a primary hydroxy group in a similar glucan chain.</text>
        <dbReference type="EC" id="2.4.1.18"/>
    </reaction>
</comment>
<keyword evidence="6 10" id="KW-0328">Glycosyltransferase</keyword>
<dbReference type="Gene3D" id="2.60.40.10">
    <property type="entry name" value="Immunoglobulins"/>
    <property type="match status" value="1"/>
</dbReference>
<evidence type="ECO:0000256" key="2">
    <source>
        <dbReference type="ARBA" id="ARBA00002953"/>
    </source>
</evidence>
<evidence type="ECO:0000256" key="1">
    <source>
        <dbReference type="ARBA" id="ARBA00000826"/>
    </source>
</evidence>
<dbReference type="PANTHER" id="PTHR43651">
    <property type="entry name" value="1,4-ALPHA-GLUCAN-BRANCHING ENZYME"/>
    <property type="match status" value="1"/>
</dbReference>
<dbReference type="FunFam" id="2.60.40.1180:FF:000002">
    <property type="entry name" value="1,4-alpha-glucan branching enzyme GlgB"/>
    <property type="match status" value="1"/>
</dbReference>
<comment type="subunit">
    <text evidence="10">Monomer.</text>
</comment>
<dbReference type="SUPFAM" id="SSF81296">
    <property type="entry name" value="E set domains"/>
    <property type="match status" value="1"/>
</dbReference>
<dbReference type="GO" id="GO:0003844">
    <property type="term" value="F:1,4-alpha-glucan branching enzyme activity"/>
    <property type="evidence" value="ECO:0007669"/>
    <property type="project" value="UniProtKB-UniRule"/>
</dbReference>
<evidence type="ECO:0000313" key="14">
    <source>
        <dbReference type="Proteomes" id="UP000182961"/>
    </source>
</evidence>
<name>A0A1I4ZEZ9_9FLAO</name>
<dbReference type="Pfam" id="PF00128">
    <property type="entry name" value="Alpha-amylase"/>
    <property type="match status" value="2"/>
</dbReference>
<comment type="pathway">
    <text evidence="3 10">Glycan biosynthesis; glycogen biosynthesis.</text>
</comment>
<dbReference type="GO" id="GO:0005829">
    <property type="term" value="C:cytosol"/>
    <property type="evidence" value="ECO:0007669"/>
    <property type="project" value="TreeGrafter"/>
</dbReference>
<feature type="active site" description="Nucleophile" evidence="10 11">
    <location>
        <position position="315"/>
    </location>
</feature>
<dbReference type="PIRSF" id="PIRSF000463">
    <property type="entry name" value="GlgB"/>
    <property type="match status" value="1"/>
</dbReference>
<accession>A0A1I4ZEZ9</accession>
<dbReference type="HAMAP" id="MF_00685">
    <property type="entry name" value="GlgB"/>
    <property type="match status" value="1"/>
</dbReference>
<dbReference type="eggNOG" id="COG0296">
    <property type="taxonomic scope" value="Bacteria"/>
</dbReference>
<dbReference type="UniPathway" id="UPA00164"/>
<dbReference type="Gene3D" id="2.60.40.1180">
    <property type="entry name" value="Golgi alpha-mannosidase II"/>
    <property type="match status" value="1"/>
</dbReference>
<dbReference type="InterPro" id="IPR013783">
    <property type="entry name" value="Ig-like_fold"/>
</dbReference>
<gene>
    <name evidence="10" type="primary">glgB</name>
    <name evidence="13" type="ORF">SAMN05444143_11518</name>
</gene>
<evidence type="ECO:0000256" key="7">
    <source>
        <dbReference type="ARBA" id="ARBA00022679"/>
    </source>
</evidence>
<feature type="active site" description="Proton donor" evidence="10 11">
    <location>
        <position position="368"/>
    </location>
</feature>
<keyword evidence="14" id="KW-1185">Reference proteome</keyword>
<feature type="domain" description="Glycosyl hydrolase family 13 catalytic" evidence="12">
    <location>
        <begin position="157"/>
        <end position="504"/>
    </location>
</feature>
<dbReference type="Proteomes" id="UP000182961">
    <property type="component" value="Unassembled WGS sequence"/>
</dbReference>
<dbReference type="InterPro" id="IPR006047">
    <property type="entry name" value="GH13_cat_dom"/>
</dbReference>
<evidence type="ECO:0000256" key="8">
    <source>
        <dbReference type="ARBA" id="ARBA00023056"/>
    </source>
</evidence>
<dbReference type="InterPro" id="IPR017853">
    <property type="entry name" value="GH"/>
</dbReference>
<dbReference type="NCBIfam" id="NF003811">
    <property type="entry name" value="PRK05402.1"/>
    <property type="match status" value="1"/>
</dbReference>
<dbReference type="NCBIfam" id="NF008967">
    <property type="entry name" value="PRK12313.1"/>
    <property type="match status" value="1"/>
</dbReference>
<dbReference type="Pfam" id="PF02922">
    <property type="entry name" value="CBM_48"/>
    <property type="match status" value="1"/>
</dbReference>
<dbReference type="InterPro" id="IPR037439">
    <property type="entry name" value="Branching_enzy"/>
</dbReference>
<dbReference type="InterPro" id="IPR006407">
    <property type="entry name" value="GlgB"/>
</dbReference>
<dbReference type="GO" id="GO:0043169">
    <property type="term" value="F:cation binding"/>
    <property type="evidence" value="ECO:0007669"/>
    <property type="project" value="InterPro"/>
</dbReference>
<reference evidence="14" key="1">
    <citation type="submission" date="2016-10" db="EMBL/GenBank/DDBJ databases">
        <authorList>
            <person name="Varghese N."/>
            <person name="Submissions S."/>
        </authorList>
    </citation>
    <scope>NUCLEOTIDE SEQUENCE [LARGE SCALE GENOMIC DNA]</scope>
    <source>
        <strain evidence="14">DSM 4002</strain>
    </source>
</reference>
<protein>
    <recommendedName>
        <fullName evidence="10">1,4-alpha-glucan branching enzyme GlgB</fullName>
        <ecNumber evidence="10">2.4.1.18</ecNumber>
    </recommendedName>
    <alternativeName>
        <fullName evidence="10">1,4-alpha-D-glucan:1,4-alpha-D-glucan 6-glucosyl-transferase</fullName>
    </alternativeName>
    <alternativeName>
        <fullName evidence="10">Alpha-(1-&gt;4)-glucan branching enzyme</fullName>
    </alternativeName>
    <alternativeName>
        <fullName evidence="10">Glycogen branching enzyme</fullName>
        <shortName evidence="10">BE</shortName>
    </alternativeName>
</protein>
<evidence type="ECO:0000256" key="9">
    <source>
        <dbReference type="ARBA" id="ARBA00023277"/>
    </source>
</evidence>
<sequence length="635" mass="73410">MNKVQVHSLFTEFDIDLFKAGKHFRLYEKLGAHPIEVDGVKGVYFAVWAPSAQSVSVVGDFNYWIAGNHELYVRWDASGIWEGFIPNITKGTTYKYKIQSSNNGIVTEKADPFAFYCEKPPHTASVIWDLDYKWDDDKWMKSRKEHNALDKPCSVYEVHLGSWKRHADDNSFLSYTEMAEDLVRYVKETGFTHVEFMPVMEYPYDPSWGYQLVGYFAPTSRFGNPQEFMYLVDRLHDAGIGVILDWVPSHFPDDAHGLGFFDGSNLFEHPDRRKGYHPDWKSLVFNYGRNEVRSFLISNALFWLHHYHVDGLRVDAVASMLYLDYSRNDGEWEPNIFGGRENLDTISFLKDFNEAVYANYEGVQTIAEESTSFPMVSRPTFAGGLGFGMKWMMGWMHDTLHYFQKETVYRKHHQNELTFSMTYAFSENFMLPLSHDEVVYGKHSIAGRMPGDEWQKYANLRLLYGYMFTHPGTKLLFMGSEFGQSAEWNFEQSLDWHLLQYPFHLGIKAVITALNTLYKSEPALYEKQFSPEGFEWINYSDHENAVMTYIRKGNDAKNDLIVICNFTPVVRENYRIGIPRKGELIELFNSDSKLFGGSGVQQSGKLKVEATPYDGRDYSIALTLPPLAISVFKIK</sequence>